<dbReference type="Proteomes" id="UP000516421">
    <property type="component" value="Chromosome"/>
</dbReference>
<protein>
    <submittedName>
        <fullName evidence="1">Uncharacterized protein</fullName>
    </submittedName>
</protein>
<accession>A0A7H2BLV3</accession>
<evidence type="ECO:0000313" key="2">
    <source>
        <dbReference type="Proteomes" id="UP000516421"/>
    </source>
</evidence>
<keyword evidence="2" id="KW-1185">Reference proteome</keyword>
<dbReference type="KEGG" id="rama:IDM48_04400"/>
<sequence length="82" mass="9440">MSEYLRRFLRDYPGMADAQHVYHVETEYNVSRNGARHIIGVSAKSSVHFTRLDTEEVASITLPMDEVGLFLYGLELYKMGKK</sequence>
<dbReference type="RefSeq" id="WP_190618231.1">
    <property type="nucleotide sequence ID" value="NZ_CP061538.1"/>
</dbReference>
<dbReference type="EMBL" id="CP061538">
    <property type="protein sequence ID" value="QNV40649.1"/>
    <property type="molecule type" value="Genomic_DNA"/>
</dbReference>
<dbReference type="AlphaFoldDB" id="A0A7H2BLV3"/>
<proteinExistence type="predicted"/>
<gene>
    <name evidence="1" type="ORF">IDM48_04400</name>
</gene>
<organism evidence="1 2">
    <name type="scientific">Rothia amarae</name>
    <dbReference type="NCBI Taxonomy" id="169480"/>
    <lineage>
        <taxon>Bacteria</taxon>
        <taxon>Bacillati</taxon>
        <taxon>Actinomycetota</taxon>
        <taxon>Actinomycetes</taxon>
        <taxon>Micrococcales</taxon>
        <taxon>Micrococcaceae</taxon>
        <taxon>Rothia</taxon>
    </lineage>
</organism>
<name>A0A7H2BLV3_9MICC</name>
<reference evidence="1 2" key="1">
    <citation type="submission" date="2020-09" db="EMBL/GenBank/DDBJ databases">
        <title>Investigation of environmental microbe.</title>
        <authorList>
            <person name="Ou Y."/>
            <person name="Kang Q."/>
        </authorList>
    </citation>
    <scope>NUCLEOTIDE SEQUENCE [LARGE SCALE GENOMIC DNA]</scope>
    <source>
        <strain evidence="1 2">KJZ-9</strain>
    </source>
</reference>
<evidence type="ECO:0000313" key="1">
    <source>
        <dbReference type="EMBL" id="QNV40649.1"/>
    </source>
</evidence>